<keyword evidence="3" id="KW-1185">Reference proteome</keyword>
<name>A0ABT3N292_9GAMM</name>
<sequence>MRMKIVSGMVMLLLSLTLSGCSVFGGASKPMEKIQFDLNKLDAQGLYGQPDGLLALSYEFCIPDNIDYVTEVMAIDPTVVVYKQSPGRIGCTEKEYLCIGNTATDDYLEILQSLSKLKYVKEIREAFFE</sequence>
<evidence type="ECO:0000313" key="2">
    <source>
        <dbReference type="EMBL" id="MCW7555754.1"/>
    </source>
</evidence>
<feature type="signal peptide" evidence="1">
    <location>
        <begin position="1"/>
        <end position="20"/>
    </location>
</feature>
<keyword evidence="1" id="KW-0732">Signal</keyword>
<comment type="caution">
    <text evidence="2">The sequence shown here is derived from an EMBL/GenBank/DDBJ whole genome shotgun (WGS) entry which is preliminary data.</text>
</comment>
<protein>
    <recommendedName>
        <fullName evidence="4">Lipoprotein</fullName>
    </recommendedName>
</protein>
<proteinExistence type="predicted"/>
<evidence type="ECO:0008006" key="4">
    <source>
        <dbReference type="Google" id="ProtNLM"/>
    </source>
</evidence>
<dbReference type="RefSeq" id="WP_262565512.1">
    <property type="nucleotide sequence ID" value="NZ_JAPFCC010000001.1"/>
</dbReference>
<feature type="chain" id="PRO_5047255045" description="Lipoprotein" evidence="1">
    <location>
        <begin position="21"/>
        <end position="129"/>
    </location>
</feature>
<dbReference type="PROSITE" id="PS51257">
    <property type="entry name" value="PROKAR_LIPOPROTEIN"/>
    <property type="match status" value="1"/>
</dbReference>
<evidence type="ECO:0000256" key="1">
    <source>
        <dbReference type="SAM" id="SignalP"/>
    </source>
</evidence>
<reference evidence="2 3" key="1">
    <citation type="submission" date="2022-10" db="EMBL/GenBank/DDBJ databases">
        <title>High-quality genome sequences of two octocoral-associated bacteria, Endozoicomonas euniceicola EF212 and Endozoicomonas gorgoniicola PS125.</title>
        <authorList>
            <person name="Chiou Y.-J."/>
            <person name="Chen Y.-H."/>
        </authorList>
    </citation>
    <scope>NUCLEOTIDE SEQUENCE [LARGE SCALE GENOMIC DNA]</scope>
    <source>
        <strain evidence="2 3">PS125</strain>
    </source>
</reference>
<dbReference type="EMBL" id="JAPFCC010000001">
    <property type="protein sequence ID" value="MCW7555754.1"/>
    <property type="molecule type" value="Genomic_DNA"/>
</dbReference>
<accession>A0ABT3N292</accession>
<evidence type="ECO:0000313" key="3">
    <source>
        <dbReference type="Proteomes" id="UP001209854"/>
    </source>
</evidence>
<organism evidence="2 3">
    <name type="scientific">Endozoicomonas gorgoniicola</name>
    <dbReference type="NCBI Taxonomy" id="1234144"/>
    <lineage>
        <taxon>Bacteria</taxon>
        <taxon>Pseudomonadati</taxon>
        <taxon>Pseudomonadota</taxon>
        <taxon>Gammaproteobacteria</taxon>
        <taxon>Oceanospirillales</taxon>
        <taxon>Endozoicomonadaceae</taxon>
        <taxon>Endozoicomonas</taxon>
    </lineage>
</organism>
<dbReference type="Proteomes" id="UP001209854">
    <property type="component" value="Unassembled WGS sequence"/>
</dbReference>
<gene>
    <name evidence="2" type="ORF">NX722_24620</name>
</gene>